<dbReference type="PANTHER" id="PTHR11361:SF21">
    <property type="entry name" value="MUTS PROTEIN HOMOLOG 4"/>
    <property type="match status" value="1"/>
</dbReference>
<accession>A0AAW1SPP3</accession>
<protein>
    <recommendedName>
        <fullName evidence="2">DNA mismatch repair protein MutS core domain-containing protein</fullName>
    </recommendedName>
</protein>
<dbReference type="GO" id="GO:0140664">
    <property type="term" value="F:ATP-dependent DNA damage sensor activity"/>
    <property type="evidence" value="ECO:0007669"/>
    <property type="project" value="InterPro"/>
</dbReference>
<dbReference type="GO" id="GO:0006298">
    <property type="term" value="P:mismatch repair"/>
    <property type="evidence" value="ECO:0007669"/>
    <property type="project" value="InterPro"/>
</dbReference>
<dbReference type="GO" id="GO:0030983">
    <property type="term" value="F:mismatched DNA binding"/>
    <property type="evidence" value="ECO:0007669"/>
    <property type="project" value="InterPro"/>
</dbReference>
<evidence type="ECO:0000259" key="2">
    <source>
        <dbReference type="Pfam" id="PF05192"/>
    </source>
</evidence>
<gene>
    <name evidence="3" type="ORF">WJX84_007177</name>
</gene>
<dbReference type="EMBL" id="JALJOV010001207">
    <property type="protein sequence ID" value="KAK9852116.1"/>
    <property type="molecule type" value="Genomic_DNA"/>
</dbReference>
<dbReference type="Pfam" id="PF05192">
    <property type="entry name" value="MutS_III"/>
    <property type="match status" value="1"/>
</dbReference>
<proteinExistence type="inferred from homology"/>
<dbReference type="AlphaFoldDB" id="A0AAW1SPP3"/>
<dbReference type="InterPro" id="IPR036187">
    <property type="entry name" value="DNA_mismatch_repair_MutS_sf"/>
</dbReference>
<name>A0AAW1SPP3_9CHLO</name>
<feature type="domain" description="DNA mismatch repair protein MutS core" evidence="2">
    <location>
        <begin position="133"/>
        <end position="220"/>
    </location>
</feature>
<reference evidence="3 4" key="1">
    <citation type="journal article" date="2024" name="Nat. Commun.">
        <title>Phylogenomics reveals the evolutionary origins of lichenization in chlorophyte algae.</title>
        <authorList>
            <person name="Puginier C."/>
            <person name="Libourel C."/>
            <person name="Otte J."/>
            <person name="Skaloud P."/>
            <person name="Haon M."/>
            <person name="Grisel S."/>
            <person name="Petersen M."/>
            <person name="Berrin J.G."/>
            <person name="Delaux P.M."/>
            <person name="Dal Grande F."/>
            <person name="Keller J."/>
        </authorList>
    </citation>
    <scope>NUCLEOTIDE SEQUENCE [LARGE SCALE GENOMIC DNA]</scope>
    <source>
        <strain evidence="3 4">SAG 2523</strain>
    </source>
</reference>
<dbReference type="InterPro" id="IPR007696">
    <property type="entry name" value="DNA_mismatch_repair_MutS_core"/>
</dbReference>
<comment type="similarity">
    <text evidence="1">Belongs to the DNA mismatch repair MutS family.</text>
</comment>
<evidence type="ECO:0000313" key="4">
    <source>
        <dbReference type="Proteomes" id="UP001485043"/>
    </source>
</evidence>
<dbReference type="GO" id="GO:0007131">
    <property type="term" value="P:reciprocal meiotic recombination"/>
    <property type="evidence" value="ECO:0007669"/>
    <property type="project" value="TreeGrafter"/>
</dbReference>
<evidence type="ECO:0000256" key="1">
    <source>
        <dbReference type="ARBA" id="ARBA00006271"/>
    </source>
</evidence>
<keyword evidence="4" id="KW-1185">Reference proteome</keyword>
<organism evidence="3 4">
    <name type="scientific">Apatococcus fuscideae</name>
    <dbReference type="NCBI Taxonomy" id="2026836"/>
    <lineage>
        <taxon>Eukaryota</taxon>
        <taxon>Viridiplantae</taxon>
        <taxon>Chlorophyta</taxon>
        <taxon>core chlorophytes</taxon>
        <taxon>Trebouxiophyceae</taxon>
        <taxon>Chlorellales</taxon>
        <taxon>Chlorellaceae</taxon>
        <taxon>Apatococcus</taxon>
    </lineage>
</organism>
<dbReference type="PANTHER" id="PTHR11361">
    <property type="entry name" value="DNA MISMATCH REPAIR PROTEIN MUTS FAMILY MEMBER"/>
    <property type="match status" value="1"/>
</dbReference>
<dbReference type="SUPFAM" id="SSF48334">
    <property type="entry name" value="DNA repair protein MutS, domain III"/>
    <property type="match status" value="1"/>
</dbReference>
<evidence type="ECO:0000313" key="3">
    <source>
        <dbReference type="EMBL" id="KAK9852116.1"/>
    </source>
</evidence>
<dbReference type="GO" id="GO:0005634">
    <property type="term" value="C:nucleus"/>
    <property type="evidence" value="ECO:0007669"/>
    <property type="project" value="TreeGrafter"/>
</dbReference>
<dbReference type="Proteomes" id="UP001485043">
    <property type="component" value="Unassembled WGS sequence"/>
</dbReference>
<comment type="caution">
    <text evidence="3">The sequence shown here is derived from an EMBL/GenBank/DDBJ whole genome shotgun (WGS) entry which is preliminary data.</text>
</comment>
<sequence length="221" mass="24002">MSNPRVSGTPAGVEEECSGASHLAGLGVVAAAIENRAKEVGLAILDLSRMSLKLLQYVETSRSYSLTTSMLSIYEPREVVTIASSSSLTGLLQAMSQFSQVAVGRQLFDDTKGAELVLRLATVKGLWKVDTDAISMLEVIEPLQPSVSSKEKTSLFRLMNSCKTRCGAQMLRANLIQPLLDISTIDMRLNSLDELVGDEDLAYGVQQCLSRLPKDLDRCCQ</sequence>
<dbReference type="Gene3D" id="1.10.1420.10">
    <property type="match status" value="1"/>
</dbReference>
<dbReference type="GO" id="GO:0005524">
    <property type="term" value="F:ATP binding"/>
    <property type="evidence" value="ECO:0007669"/>
    <property type="project" value="InterPro"/>
</dbReference>
<dbReference type="InterPro" id="IPR045076">
    <property type="entry name" value="MutS"/>
</dbReference>